<name>A0ACB9YEP8_PLABR</name>
<gene>
    <name evidence="1" type="ORF">MKS88_001271</name>
</gene>
<organism evidence="1 2">
    <name type="scientific">Plasmodium brasilianum</name>
    <dbReference type="NCBI Taxonomy" id="5824"/>
    <lineage>
        <taxon>Eukaryota</taxon>
        <taxon>Sar</taxon>
        <taxon>Alveolata</taxon>
        <taxon>Apicomplexa</taxon>
        <taxon>Aconoidasida</taxon>
        <taxon>Haemosporida</taxon>
        <taxon>Plasmodiidae</taxon>
        <taxon>Plasmodium</taxon>
        <taxon>Plasmodium (Plasmodium)</taxon>
    </lineage>
</organism>
<protein>
    <submittedName>
        <fullName evidence="1">Fam-l protein</fullName>
    </submittedName>
</protein>
<dbReference type="EMBL" id="CM043773">
    <property type="protein sequence ID" value="KAI4839919.1"/>
    <property type="molecule type" value="Genomic_DNA"/>
</dbReference>
<comment type="caution">
    <text evidence="1">The sequence shown here is derived from an EMBL/GenBank/DDBJ whole genome shotgun (WGS) entry which is preliminary data.</text>
</comment>
<accession>A0ACB9YEP8</accession>
<evidence type="ECO:0000313" key="2">
    <source>
        <dbReference type="Proteomes" id="UP001056978"/>
    </source>
</evidence>
<keyword evidence="2" id="KW-1185">Reference proteome</keyword>
<reference evidence="1" key="1">
    <citation type="submission" date="2022-06" db="EMBL/GenBank/DDBJ databases">
        <title>The First Complete Genome of the Simian Malaria Parasite Plasmodium brasilianum.</title>
        <authorList>
            <person name="Bajic M."/>
            <person name="Ravishankar S."/>
        </authorList>
    </citation>
    <scope>NUCLEOTIDE SEQUENCE</scope>
    <source>
        <strain evidence="1">Bolivian I</strain>
    </source>
</reference>
<evidence type="ECO:0000313" key="1">
    <source>
        <dbReference type="EMBL" id="KAI4839919.1"/>
    </source>
</evidence>
<sequence>MEKRMKLLFFIKMSAFMLLIWICHIYNEASMFNISQDENYINDRKLCTRTCRVLTKCNQNRDSSIVGIKENMPNIELRGKKDISNNEKGIYIKSKKSNGSSLNTVRGNKKDRKNMSCIFETKKYSRVEKKIFKELDYIDFLKNNRIISDRIYQKIICKKFALRLSVPILLFLSLLTVFLVELFYGNGLVHGSFKLLNLIIGEKWGKSIRDALPSKGLEWLFKPFTSDKSSKSLYPLNNIFGFILYFVPFIILGITLISRVIYYHKKVKKYEKIKFRHR</sequence>
<proteinExistence type="predicted"/>
<dbReference type="Proteomes" id="UP001056978">
    <property type="component" value="Chromosome 5"/>
</dbReference>